<evidence type="ECO:0000313" key="2">
    <source>
        <dbReference type="EMBL" id="KNF02557.1"/>
    </source>
</evidence>
<feature type="compositionally biased region" description="Basic and acidic residues" evidence="1">
    <location>
        <begin position="85"/>
        <end position="97"/>
    </location>
</feature>
<gene>
    <name evidence="2" type="ORF">PSTG_04154</name>
</gene>
<comment type="caution">
    <text evidence="2">The sequence shown here is derived from an EMBL/GenBank/DDBJ whole genome shotgun (WGS) entry which is preliminary data.</text>
</comment>
<name>A0A0L0VTM6_9BASI</name>
<accession>A0A0L0VTM6</accession>
<organism evidence="2 3">
    <name type="scientific">Puccinia striiformis f. sp. tritici PST-78</name>
    <dbReference type="NCBI Taxonomy" id="1165861"/>
    <lineage>
        <taxon>Eukaryota</taxon>
        <taxon>Fungi</taxon>
        <taxon>Dikarya</taxon>
        <taxon>Basidiomycota</taxon>
        <taxon>Pucciniomycotina</taxon>
        <taxon>Pucciniomycetes</taxon>
        <taxon>Pucciniales</taxon>
        <taxon>Pucciniaceae</taxon>
        <taxon>Puccinia</taxon>
    </lineage>
</organism>
<dbReference type="Proteomes" id="UP000054564">
    <property type="component" value="Unassembled WGS sequence"/>
</dbReference>
<evidence type="ECO:0000256" key="1">
    <source>
        <dbReference type="SAM" id="MobiDB-lite"/>
    </source>
</evidence>
<dbReference type="EMBL" id="AJIL01000022">
    <property type="protein sequence ID" value="KNF02557.1"/>
    <property type="molecule type" value="Genomic_DNA"/>
</dbReference>
<evidence type="ECO:0000313" key="3">
    <source>
        <dbReference type="Proteomes" id="UP000054564"/>
    </source>
</evidence>
<protein>
    <submittedName>
        <fullName evidence="2">Uncharacterized protein</fullName>
    </submittedName>
</protein>
<reference evidence="3" key="1">
    <citation type="submission" date="2014-03" db="EMBL/GenBank/DDBJ databases">
        <title>The Genome Sequence of Puccinia striiformis f. sp. tritici PST-78.</title>
        <authorList>
            <consortium name="The Broad Institute Genome Sequencing Platform"/>
            <person name="Cuomo C."/>
            <person name="Hulbert S."/>
            <person name="Chen X."/>
            <person name="Walker B."/>
            <person name="Young S.K."/>
            <person name="Zeng Q."/>
            <person name="Gargeya S."/>
            <person name="Fitzgerald M."/>
            <person name="Haas B."/>
            <person name="Abouelleil A."/>
            <person name="Alvarado L."/>
            <person name="Arachchi H.M."/>
            <person name="Berlin A.M."/>
            <person name="Chapman S.B."/>
            <person name="Goldberg J."/>
            <person name="Griggs A."/>
            <person name="Gujja S."/>
            <person name="Hansen M."/>
            <person name="Howarth C."/>
            <person name="Imamovic A."/>
            <person name="Larimer J."/>
            <person name="McCowan C."/>
            <person name="Montmayeur A."/>
            <person name="Murphy C."/>
            <person name="Neiman D."/>
            <person name="Pearson M."/>
            <person name="Priest M."/>
            <person name="Roberts A."/>
            <person name="Saif S."/>
            <person name="Shea T."/>
            <person name="Sisk P."/>
            <person name="Sykes S."/>
            <person name="Wortman J."/>
            <person name="Nusbaum C."/>
            <person name="Birren B."/>
        </authorList>
    </citation>
    <scope>NUCLEOTIDE SEQUENCE [LARGE SCALE GENOMIC DNA]</scope>
    <source>
        <strain evidence="3">race PST-78</strain>
    </source>
</reference>
<keyword evidence="3" id="KW-1185">Reference proteome</keyword>
<dbReference type="AlphaFoldDB" id="A0A0L0VTM6"/>
<feature type="compositionally biased region" description="Polar residues" evidence="1">
    <location>
        <begin position="44"/>
        <end position="60"/>
    </location>
</feature>
<feature type="region of interest" description="Disordered" evidence="1">
    <location>
        <begin position="25"/>
        <end position="105"/>
    </location>
</feature>
<proteinExistence type="predicted"/>
<sequence>MIGVDSYGFSHLSILSQSSQSCWNLIPSSDSQKRRNSSLADPVSKQSVHQPANEVSQSANLIDLQPTRHPASSLEFPVDYQQSRTSEDKTQTTDSHTKRTKSNLFDRITLPHSGKVISSRATS</sequence>